<dbReference type="AlphaFoldDB" id="A0A2U2PJE7"/>
<evidence type="ECO:0000256" key="1">
    <source>
        <dbReference type="ARBA" id="ARBA00001231"/>
    </source>
</evidence>
<evidence type="ECO:0000256" key="2">
    <source>
        <dbReference type="ARBA" id="ARBA00006285"/>
    </source>
</evidence>
<dbReference type="GO" id="GO:0030203">
    <property type="term" value="P:glycosaminoglycan metabolic process"/>
    <property type="evidence" value="ECO:0007669"/>
    <property type="project" value="TreeGrafter"/>
</dbReference>
<keyword evidence="4" id="KW-0378">Hydrolase</keyword>
<evidence type="ECO:0000256" key="5">
    <source>
        <dbReference type="PIRSR" id="PIRSR625705-1"/>
    </source>
</evidence>
<feature type="domain" description="Glycoside hydrolase family 20 catalytic" evidence="6">
    <location>
        <begin position="13"/>
        <end position="360"/>
    </location>
</feature>
<dbReference type="GO" id="GO:0005975">
    <property type="term" value="P:carbohydrate metabolic process"/>
    <property type="evidence" value="ECO:0007669"/>
    <property type="project" value="InterPro"/>
</dbReference>
<evidence type="ECO:0000313" key="8">
    <source>
        <dbReference type="Proteomes" id="UP000245647"/>
    </source>
</evidence>
<dbReference type="PANTHER" id="PTHR22600">
    <property type="entry name" value="BETA-HEXOSAMINIDASE"/>
    <property type="match status" value="1"/>
</dbReference>
<organism evidence="7 8">
    <name type="scientific">Pararcticibacter amylolyticus</name>
    <dbReference type="NCBI Taxonomy" id="2173175"/>
    <lineage>
        <taxon>Bacteria</taxon>
        <taxon>Pseudomonadati</taxon>
        <taxon>Bacteroidota</taxon>
        <taxon>Sphingobacteriia</taxon>
        <taxon>Sphingobacteriales</taxon>
        <taxon>Sphingobacteriaceae</taxon>
        <taxon>Pararcticibacter</taxon>
    </lineage>
</organism>
<dbReference type="Pfam" id="PF00728">
    <property type="entry name" value="Glyco_hydro_20"/>
    <property type="match status" value="1"/>
</dbReference>
<dbReference type="CDD" id="cd06563">
    <property type="entry name" value="GH20_chitobiase-like"/>
    <property type="match status" value="1"/>
</dbReference>
<evidence type="ECO:0000256" key="3">
    <source>
        <dbReference type="ARBA" id="ARBA00012663"/>
    </source>
</evidence>
<dbReference type="SUPFAM" id="SSF51445">
    <property type="entry name" value="(Trans)glycosidases"/>
    <property type="match status" value="1"/>
</dbReference>
<evidence type="ECO:0000313" key="7">
    <source>
        <dbReference type="EMBL" id="PWG81527.1"/>
    </source>
</evidence>
<dbReference type="InterPro" id="IPR017853">
    <property type="entry name" value="GH"/>
</dbReference>
<dbReference type="EC" id="3.2.1.52" evidence="3"/>
<sequence length="480" mass="55013">MIPAVKITDYPRFGYRGLMLDVSRHFFTKEEVKRYIDQMVQYKYNVFHWHLTDDHGWRLEIKSMPRLTQTGAWRVPRTGPWGSFSGSEPGEKPAYGGYYTQNDIREVVQYAADRFVRIVPEIDVPAHSLALIASYPHLSCTGQQYEVSPGTDFYRKEDNALCPGNDSSYIVMEKILGEAAVLFPGEYLHIGGDEAYKGFWEKCGKCKVLMEKEHLPNSIALQSYFIKRMARIVASKGKKMIGWDEILEGGSLSSDIAVMSRYGAAGTRDATGRGHATVVTPWGYAYWDLYQGDPALEPLTYGKGRLRATYHYDILPDSVDKEKVMGGQGCLWTEFVPTFRHAEYMTWPRSFALSEILWSQKDRKNWSDFVGRTEMHLKRLDYQSVNYAKSLYDPYVEASRGKLEELQVTLKCELDDAEIYYTLDETHPDHFSTRYTGGYLKFPKGVARIKAVTYRKGKPLGRILNVTLKELEKRIANQEG</sequence>
<feature type="active site" description="Proton donor" evidence="5">
    <location>
        <position position="194"/>
    </location>
</feature>
<proteinExistence type="inferred from homology"/>
<evidence type="ECO:0000259" key="6">
    <source>
        <dbReference type="Pfam" id="PF00728"/>
    </source>
</evidence>
<comment type="caution">
    <text evidence="7">The sequence shown here is derived from an EMBL/GenBank/DDBJ whole genome shotgun (WGS) entry which is preliminary data.</text>
</comment>
<dbReference type="PANTHER" id="PTHR22600:SF57">
    <property type="entry name" value="BETA-N-ACETYLHEXOSAMINIDASE"/>
    <property type="match status" value="1"/>
</dbReference>
<comment type="similarity">
    <text evidence="2">Belongs to the glycosyl hydrolase 20 family.</text>
</comment>
<dbReference type="InterPro" id="IPR025705">
    <property type="entry name" value="Beta_hexosaminidase_sua/sub"/>
</dbReference>
<dbReference type="InterPro" id="IPR015883">
    <property type="entry name" value="Glyco_hydro_20_cat"/>
</dbReference>
<keyword evidence="8" id="KW-1185">Reference proteome</keyword>
<comment type="catalytic activity">
    <reaction evidence="1">
        <text>Hydrolysis of terminal non-reducing N-acetyl-D-hexosamine residues in N-acetyl-beta-D-hexosaminides.</text>
        <dbReference type="EC" id="3.2.1.52"/>
    </reaction>
</comment>
<protein>
    <recommendedName>
        <fullName evidence="3">beta-N-acetylhexosaminidase</fullName>
        <ecNumber evidence="3">3.2.1.52</ecNumber>
    </recommendedName>
</protein>
<evidence type="ECO:0000256" key="4">
    <source>
        <dbReference type="ARBA" id="ARBA00022801"/>
    </source>
</evidence>
<name>A0A2U2PJE7_9SPHI</name>
<dbReference type="GO" id="GO:0016020">
    <property type="term" value="C:membrane"/>
    <property type="evidence" value="ECO:0007669"/>
    <property type="project" value="TreeGrafter"/>
</dbReference>
<dbReference type="EMBL" id="QEAS01000004">
    <property type="protein sequence ID" value="PWG81527.1"/>
    <property type="molecule type" value="Genomic_DNA"/>
</dbReference>
<dbReference type="PRINTS" id="PR00738">
    <property type="entry name" value="GLHYDRLASE20"/>
</dbReference>
<dbReference type="Pfam" id="PF13287">
    <property type="entry name" value="Fn3_assoc"/>
    <property type="match status" value="1"/>
</dbReference>
<gene>
    <name evidence="7" type="ORF">DDR33_06765</name>
</gene>
<dbReference type="Proteomes" id="UP000245647">
    <property type="component" value="Unassembled WGS sequence"/>
</dbReference>
<accession>A0A2U2PJE7</accession>
<dbReference type="PIRSF" id="PIRSF001093">
    <property type="entry name" value="B-hxosamndse_ab_euk"/>
    <property type="match status" value="1"/>
</dbReference>
<dbReference type="Gene3D" id="3.20.20.80">
    <property type="entry name" value="Glycosidases"/>
    <property type="match status" value="1"/>
</dbReference>
<dbReference type="InterPro" id="IPR026876">
    <property type="entry name" value="Fn3_assoc_repeat"/>
</dbReference>
<dbReference type="GO" id="GO:0004563">
    <property type="term" value="F:beta-N-acetylhexosaminidase activity"/>
    <property type="evidence" value="ECO:0007669"/>
    <property type="project" value="UniProtKB-EC"/>
</dbReference>
<reference evidence="7 8" key="1">
    <citation type="submission" date="2018-04" db="EMBL/GenBank/DDBJ databases">
        <title>Pedobacter chongqingensis sp. nov., isolated from a rottenly hemp rope.</title>
        <authorList>
            <person name="Cai Y."/>
        </authorList>
    </citation>
    <scope>NUCLEOTIDE SEQUENCE [LARGE SCALE GENOMIC DNA]</scope>
    <source>
        <strain evidence="7 8">FJ4-8</strain>
    </source>
</reference>